<evidence type="ECO:0000313" key="3">
    <source>
        <dbReference type="EMBL" id="PNY05524.1"/>
    </source>
</evidence>
<dbReference type="Gene3D" id="2.60.34.10">
    <property type="entry name" value="Substrate Binding Domain Of DNAk, Chain A, domain 1"/>
    <property type="match status" value="1"/>
</dbReference>
<dbReference type="Pfam" id="PF00012">
    <property type="entry name" value="HSP70"/>
    <property type="match status" value="1"/>
</dbReference>
<proteinExistence type="predicted"/>
<gene>
    <name evidence="3" type="ORF">L195_g001976</name>
</gene>
<keyword evidence="2" id="KW-0067">ATP-binding</keyword>
<dbReference type="InterPro" id="IPR013126">
    <property type="entry name" value="Hsp_70_fam"/>
</dbReference>
<keyword evidence="1" id="KW-0547">Nucleotide-binding</keyword>
<dbReference type="GO" id="GO:0005524">
    <property type="term" value="F:ATP binding"/>
    <property type="evidence" value="ECO:0007669"/>
    <property type="project" value="UniProtKB-KW"/>
</dbReference>
<evidence type="ECO:0000313" key="4">
    <source>
        <dbReference type="Proteomes" id="UP000236291"/>
    </source>
</evidence>
<keyword evidence="3" id="KW-0346">Stress response</keyword>
<dbReference type="AlphaFoldDB" id="A0A2K3NR55"/>
<organism evidence="3 4">
    <name type="scientific">Trifolium pratense</name>
    <name type="common">Red clover</name>
    <dbReference type="NCBI Taxonomy" id="57577"/>
    <lineage>
        <taxon>Eukaryota</taxon>
        <taxon>Viridiplantae</taxon>
        <taxon>Streptophyta</taxon>
        <taxon>Embryophyta</taxon>
        <taxon>Tracheophyta</taxon>
        <taxon>Spermatophyta</taxon>
        <taxon>Magnoliopsida</taxon>
        <taxon>eudicotyledons</taxon>
        <taxon>Gunneridae</taxon>
        <taxon>Pentapetalae</taxon>
        <taxon>rosids</taxon>
        <taxon>fabids</taxon>
        <taxon>Fabales</taxon>
        <taxon>Fabaceae</taxon>
        <taxon>Papilionoideae</taxon>
        <taxon>50 kb inversion clade</taxon>
        <taxon>NPAAA clade</taxon>
        <taxon>Hologalegina</taxon>
        <taxon>IRL clade</taxon>
        <taxon>Trifolieae</taxon>
        <taxon>Trifolium</taxon>
    </lineage>
</organism>
<dbReference type="SUPFAM" id="SSF100920">
    <property type="entry name" value="Heat shock protein 70kD (HSP70), peptide-binding domain"/>
    <property type="match status" value="1"/>
</dbReference>
<evidence type="ECO:0000256" key="2">
    <source>
        <dbReference type="ARBA" id="ARBA00022840"/>
    </source>
</evidence>
<evidence type="ECO:0000256" key="1">
    <source>
        <dbReference type="ARBA" id="ARBA00022741"/>
    </source>
</evidence>
<accession>A0A2K3NR55</accession>
<protein>
    <submittedName>
        <fullName evidence="3">Heat shock protein 70 kDa</fullName>
    </submittedName>
</protein>
<dbReference type="PANTHER" id="PTHR19375">
    <property type="entry name" value="HEAT SHOCK PROTEIN 70KDA"/>
    <property type="match status" value="1"/>
</dbReference>
<dbReference type="Proteomes" id="UP000236291">
    <property type="component" value="Unassembled WGS sequence"/>
</dbReference>
<dbReference type="InterPro" id="IPR029047">
    <property type="entry name" value="HSP70_peptide-bd_sf"/>
</dbReference>
<sequence length="201" mass="22465">MALFRCGIQEAITRLSSQTHVEVDLDLGYGLKIRKAVTQDEFEKERNFMKILSLDAALHGAAMTGVIALGVDNPFGNLEVFDFPFTPLAIGIRANGNNFVPVIPNNTLVPTMRHVVFTTIHDKQAAALITVYEGDAQKAEENHHLMEYFKITDIPEASKGVPEIHVRMDLDHKNRITEFADGQIGLFDDDTMDLVTRLNKE</sequence>
<comment type="caution">
    <text evidence="3">The sequence shown here is derived from an EMBL/GenBank/DDBJ whole genome shotgun (WGS) entry which is preliminary data.</text>
</comment>
<dbReference type="EMBL" id="ASHM01000843">
    <property type="protein sequence ID" value="PNY05524.1"/>
    <property type="molecule type" value="Genomic_DNA"/>
</dbReference>
<reference evidence="3 4" key="2">
    <citation type="journal article" date="2017" name="Front. Plant Sci.">
        <title>Gene Classification and Mining of Molecular Markers Useful in Red Clover (Trifolium pratense) Breeding.</title>
        <authorList>
            <person name="Istvanek J."/>
            <person name="Dluhosova J."/>
            <person name="Dluhos P."/>
            <person name="Patkova L."/>
            <person name="Nedelnik J."/>
            <person name="Repkova J."/>
        </authorList>
    </citation>
    <scope>NUCLEOTIDE SEQUENCE [LARGE SCALE GENOMIC DNA]</scope>
    <source>
        <strain evidence="4">cv. Tatra</strain>
        <tissue evidence="3">Young leaves</tissue>
    </source>
</reference>
<reference evidence="3 4" key="1">
    <citation type="journal article" date="2014" name="Am. J. Bot.">
        <title>Genome assembly and annotation for red clover (Trifolium pratense; Fabaceae).</title>
        <authorList>
            <person name="Istvanek J."/>
            <person name="Jaros M."/>
            <person name="Krenek A."/>
            <person name="Repkova J."/>
        </authorList>
    </citation>
    <scope>NUCLEOTIDE SEQUENCE [LARGE SCALE GENOMIC DNA]</scope>
    <source>
        <strain evidence="4">cv. Tatra</strain>
        <tissue evidence="3">Young leaves</tissue>
    </source>
</reference>
<dbReference type="GO" id="GO:0140662">
    <property type="term" value="F:ATP-dependent protein folding chaperone"/>
    <property type="evidence" value="ECO:0007669"/>
    <property type="project" value="InterPro"/>
</dbReference>
<name>A0A2K3NR55_TRIPR</name>
<dbReference type="STRING" id="57577.A0A2K3NR55"/>